<accession>A0A841J2P2</accession>
<dbReference type="EMBL" id="JACIJP010000003">
    <property type="protein sequence ID" value="MBB6124622.1"/>
    <property type="molecule type" value="Genomic_DNA"/>
</dbReference>
<dbReference type="CDD" id="cd02440">
    <property type="entry name" value="AdoMet_MTases"/>
    <property type="match status" value="1"/>
</dbReference>
<dbReference type="Proteomes" id="UP000552700">
    <property type="component" value="Unassembled WGS sequence"/>
</dbReference>
<feature type="domain" description="Methyltransferase" evidence="2">
    <location>
        <begin position="49"/>
        <end position="144"/>
    </location>
</feature>
<keyword evidence="1" id="KW-0808">Transferase</keyword>
<dbReference type="Pfam" id="PF13649">
    <property type="entry name" value="Methyltransf_25"/>
    <property type="match status" value="1"/>
</dbReference>
<name>A0A841J2P2_9SPHN</name>
<reference evidence="3 4" key="1">
    <citation type="submission" date="2020-08" db="EMBL/GenBank/DDBJ databases">
        <title>Genomic Encyclopedia of Type Strains, Phase IV (KMG-IV): sequencing the most valuable type-strain genomes for metagenomic binning, comparative biology and taxonomic classification.</title>
        <authorList>
            <person name="Goeker M."/>
        </authorList>
    </citation>
    <scope>NUCLEOTIDE SEQUENCE [LARGE SCALE GENOMIC DNA]</scope>
    <source>
        <strain evidence="3 4">DSM 102255</strain>
    </source>
</reference>
<dbReference type="AlphaFoldDB" id="A0A841J2P2"/>
<dbReference type="InterPro" id="IPR029063">
    <property type="entry name" value="SAM-dependent_MTases_sf"/>
</dbReference>
<dbReference type="GO" id="GO:0016126">
    <property type="term" value="P:sterol biosynthetic process"/>
    <property type="evidence" value="ECO:0007669"/>
    <property type="project" value="TreeGrafter"/>
</dbReference>
<keyword evidence="3" id="KW-0489">Methyltransferase</keyword>
<dbReference type="PANTHER" id="PTHR44068">
    <property type="entry name" value="ZGC:194242"/>
    <property type="match status" value="1"/>
</dbReference>
<dbReference type="GO" id="GO:0032259">
    <property type="term" value="P:methylation"/>
    <property type="evidence" value="ECO:0007669"/>
    <property type="project" value="UniProtKB-KW"/>
</dbReference>
<comment type="caution">
    <text evidence="3">The sequence shown here is derived from an EMBL/GenBank/DDBJ whole genome shotgun (WGS) entry which is preliminary data.</text>
</comment>
<keyword evidence="4" id="KW-1185">Reference proteome</keyword>
<evidence type="ECO:0000259" key="2">
    <source>
        <dbReference type="Pfam" id="PF13649"/>
    </source>
</evidence>
<evidence type="ECO:0000256" key="1">
    <source>
        <dbReference type="ARBA" id="ARBA00022679"/>
    </source>
</evidence>
<keyword evidence="3" id="KW-0830">Ubiquinone</keyword>
<dbReference type="GO" id="GO:0003838">
    <property type="term" value="F:sterol 24-C-methyltransferase activity"/>
    <property type="evidence" value="ECO:0007669"/>
    <property type="project" value="TreeGrafter"/>
</dbReference>
<sequence>MDWARNIGEQLAHPDGLFGSLVGSVMDAANRKPSRLAVGILNARDGERVLDAGCGTGATMAQMLRKGRCHVTGVDRSATMIRRARARMKALGKTSLCELAVGEIGHLPFVSNSYDAALALNVFYFCGDDGAMVTDLRRVLRPGGRLVAYVTHRRSMAGWSFTSKGTHRLFDQRELTALLVQGGFDPTHIHVEVHEIAHKVAGLFALARA</sequence>
<evidence type="ECO:0000313" key="3">
    <source>
        <dbReference type="EMBL" id="MBB6124622.1"/>
    </source>
</evidence>
<dbReference type="PANTHER" id="PTHR44068:SF1">
    <property type="entry name" value="HYPOTHETICAL LOC100005854"/>
    <property type="match status" value="1"/>
</dbReference>
<dbReference type="SUPFAM" id="SSF53335">
    <property type="entry name" value="S-adenosyl-L-methionine-dependent methyltransferases"/>
    <property type="match status" value="1"/>
</dbReference>
<dbReference type="InterPro" id="IPR041698">
    <property type="entry name" value="Methyltransf_25"/>
</dbReference>
<organism evidence="3 4">
    <name type="scientific">Sphingobium subterraneum</name>
    <dbReference type="NCBI Taxonomy" id="627688"/>
    <lineage>
        <taxon>Bacteria</taxon>
        <taxon>Pseudomonadati</taxon>
        <taxon>Pseudomonadota</taxon>
        <taxon>Alphaproteobacteria</taxon>
        <taxon>Sphingomonadales</taxon>
        <taxon>Sphingomonadaceae</taxon>
        <taxon>Sphingobium</taxon>
    </lineage>
</organism>
<dbReference type="InterPro" id="IPR050447">
    <property type="entry name" value="Erg6_SMT_methyltransf"/>
</dbReference>
<gene>
    <name evidence="3" type="ORF">FHS92_002367</name>
</gene>
<dbReference type="RefSeq" id="WP_184080844.1">
    <property type="nucleotide sequence ID" value="NZ_JACIJP010000003.1"/>
</dbReference>
<proteinExistence type="predicted"/>
<protein>
    <submittedName>
        <fullName evidence="3">Ubiquinone/menaquinone biosynthesis C-methylase UbiE</fullName>
    </submittedName>
</protein>
<dbReference type="Gene3D" id="3.40.50.150">
    <property type="entry name" value="Vaccinia Virus protein VP39"/>
    <property type="match status" value="1"/>
</dbReference>
<evidence type="ECO:0000313" key="4">
    <source>
        <dbReference type="Proteomes" id="UP000552700"/>
    </source>
</evidence>